<protein>
    <submittedName>
        <fullName evidence="1">Uncharacterized protein</fullName>
    </submittedName>
</protein>
<name>A0A0R3M7I9_9BRAD</name>
<organism evidence="1 2">
    <name type="scientific">Bradyrhizobium lablabi</name>
    <dbReference type="NCBI Taxonomy" id="722472"/>
    <lineage>
        <taxon>Bacteria</taxon>
        <taxon>Pseudomonadati</taxon>
        <taxon>Pseudomonadota</taxon>
        <taxon>Alphaproteobacteria</taxon>
        <taxon>Hyphomicrobiales</taxon>
        <taxon>Nitrobacteraceae</taxon>
        <taxon>Bradyrhizobium</taxon>
    </lineage>
</organism>
<accession>A0A0R3M7I9</accession>
<dbReference type="Proteomes" id="UP000051660">
    <property type="component" value="Unassembled WGS sequence"/>
</dbReference>
<proteinExistence type="predicted"/>
<sequence length="68" mass="7931">MTAMTFIFQFYDSVVKFVQMLLQFLNFVLNRKARSRIFVDLCLDFCTHRQEITESRLPGGHGPSESRG</sequence>
<dbReference type="EMBL" id="LLYB01000132">
    <property type="protein sequence ID" value="KRR16024.1"/>
    <property type="molecule type" value="Genomic_DNA"/>
</dbReference>
<evidence type="ECO:0000313" key="1">
    <source>
        <dbReference type="EMBL" id="KRR16024.1"/>
    </source>
</evidence>
<gene>
    <name evidence="1" type="ORF">CQ14_38685</name>
</gene>
<evidence type="ECO:0000313" key="2">
    <source>
        <dbReference type="Proteomes" id="UP000051660"/>
    </source>
</evidence>
<dbReference type="AlphaFoldDB" id="A0A0R3M7I9"/>
<comment type="caution">
    <text evidence="1">The sequence shown here is derived from an EMBL/GenBank/DDBJ whole genome shotgun (WGS) entry which is preliminary data.</text>
</comment>
<reference evidence="1 2" key="1">
    <citation type="submission" date="2014-03" db="EMBL/GenBank/DDBJ databases">
        <title>Bradyrhizobium valentinum sp. nov., isolated from effective nodules of Lupinus mariae-josephae, a lupine endemic of basic-lime soils in Eastern Spain.</title>
        <authorList>
            <person name="Duran D."/>
            <person name="Rey L."/>
            <person name="Navarro A."/>
            <person name="Busquets A."/>
            <person name="Imperial J."/>
            <person name="Ruiz-Argueso T."/>
        </authorList>
    </citation>
    <scope>NUCLEOTIDE SEQUENCE [LARGE SCALE GENOMIC DNA]</scope>
    <source>
        <strain evidence="1 2">CCBAU 23086</strain>
    </source>
</reference>